<organism evidence="2 3">
    <name type="scientific">Parasponia andersonii</name>
    <name type="common">Sponia andersonii</name>
    <dbReference type="NCBI Taxonomy" id="3476"/>
    <lineage>
        <taxon>Eukaryota</taxon>
        <taxon>Viridiplantae</taxon>
        <taxon>Streptophyta</taxon>
        <taxon>Embryophyta</taxon>
        <taxon>Tracheophyta</taxon>
        <taxon>Spermatophyta</taxon>
        <taxon>Magnoliopsida</taxon>
        <taxon>eudicotyledons</taxon>
        <taxon>Gunneridae</taxon>
        <taxon>Pentapetalae</taxon>
        <taxon>rosids</taxon>
        <taxon>fabids</taxon>
        <taxon>Rosales</taxon>
        <taxon>Cannabaceae</taxon>
        <taxon>Parasponia</taxon>
    </lineage>
</organism>
<dbReference type="Proteomes" id="UP000237105">
    <property type="component" value="Unassembled WGS sequence"/>
</dbReference>
<evidence type="ECO:0000313" key="2">
    <source>
        <dbReference type="EMBL" id="PON60357.1"/>
    </source>
</evidence>
<proteinExistence type="predicted"/>
<comment type="caution">
    <text evidence="2">The sequence shown here is derived from an EMBL/GenBank/DDBJ whole genome shotgun (WGS) entry which is preliminary data.</text>
</comment>
<evidence type="ECO:0000256" key="1">
    <source>
        <dbReference type="SAM" id="Phobius"/>
    </source>
</evidence>
<gene>
    <name evidence="2" type="ORF">PanWU01x14_153430</name>
</gene>
<dbReference type="AlphaFoldDB" id="A0A2P5CH40"/>
<keyword evidence="3" id="KW-1185">Reference proteome</keyword>
<keyword evidence="1" id="KW-1133">Transmembrane helix</keyword>
<dbReference type="EMBL" id="JXTB01000131">
    <property type="protein sequence ID" value="PON60357.1"/>
    <property type="molecule type" value="Genomic_DNA"/>
</dbReference>
<keyword evidence="1" id="KW-0472">Membrane</keyword>
<feature type="transmembrane region" description="Helical" evidence="1">
    <location>
        <begin position="43"/>
        <end position="61"/>
    </location>
</feature>
<accession>A0A2P5CH40</accession>
<name>A0A2P5CH40_PARAD</name>
<sequence>MFCCRFNLVCETILFELHCRYCWTGSFALHITGRRIHLFRLKIAFNFSFFLSIVSSFELYLTKLYKHIRTRSN</sequence>
<keyword evidence="1" id="KW-0812">Transmembrane</keyword>
<protein>
    <submittedName>
        <fullName evidence="2">Uncharacterized protein</fullName>
    </submittedName>
</protein>
<reference evidence="3" key="1">
    <citation type="submission" date="2016-06" db="EMBL/GenBank/DDBJ databases">
        <title>Parallel loss of symbiosis genes in relatives of nitrogen-fixing non-legume Parasponia.</title>
        <authorList>
            <person name="Van Velzen R."/>
            <person name="Holmer R."/>
            <person name="Bu F."/>
            <person name="Rutten L."/>
            <person name="Van Zeijl A."/>
            <person name="Liu W."/>
            <person name="Santuari L."/>
            <person name="Cao Q."/>
            <person name="Sharma T."/>
            <person name="Shen D."/>
            <person name="Roswanjaya Y."/>
            <person name="Wardhani T."/>
            <person name="Kalhor M.S."/>
            <person name="Jansen J."/>
            <person name="Van den Hoogen J."/>
            <person name="Gungor B."/>
            <person name="Hartog M."/>
            <person name="Hontelez J."/>
            <person name="Verver J."/>
            <person name="Yang W.-C."/>
            <person name="Schijlen E."/>
            <person name="Repin R."/>
            <person name="Schilthuizen M."/>
            <person name="Schranz E."/>
            <person name="Heidstra R."/>
            <person name="Miyata K."/>
            <person name="Fedorova E."/>
            <person name="Kohlen W."/>
            <person name="Bisseling T."/>
            <person name="Smit S."/>
            <person name="Geurts R."/>
        </authorList>
    </citation>
    <scope>NUCLEOTIDE SEQUENCE [LARGE SCALE GENOMIC DNA]</scope>
    <source>
        <strain evidence="3">cv. WU1-14</strain>
    </source>
</reference>
<evidence type="ECO:0000313" key="3">
    <source>
        <dbReference type="Proteomes" id="UP000237105"/>
    </source>
</evidence>